<dbReference type="RefSeq" id="WP_138575849.1">
    <property type="nucleotide sequence ID" value="NZ_CP040818.1"/>
</dbReference>
<evidence type="ECO:0000256" key="6">
    <source>
        <dbReference type="ARBA" id="ARBA00023274"/>
    </source>
</evidence>
<dbReference type="InterPro" id="IPR036510">
    <property type="entry name" value="Ribosomal_bS20_sf"/>
</dbReference>
<dbReference type="PANTHER" id="PTHR33398">
    <property type="entry name" value="30S RIBOSOMAL PROTEIN S20"/>
    <property type="match status" value="1"/>
</dbReference>
<keyword evidence="11" id="KW-1185">Reference proteome</keyword>
<dbReference type="SUPFAM" id="SSF46992">
    <property type="entry name" value="Ribosomal protein S20"/>
    <property type="match status" value="1"/>
</dbReference>
<protein>
    <recommendedName>
        <fullName evidence="7 8">Small ribosomal subunit protein bS20</fullName>
    </recommendedName>
</protein>
<gene>
    <name evidence="8" type="primary">rpsT</name>
    <name evidence="10" type="ORF">FDP22_18010</name>
</gene>
<keyword evidence="4 8" id="KW-0694">RNA-binding</keyword>
<dbReference type="OrthoDB" id="9807974at2"/>
<dbReference type="InterPro" id="IPR002583">
    <property type="entry name" value="Ribosomal_bS20"/>
</dbReference>
<comment type="function">
    <text evidence="1 8">Binds directly to 16S ribosomal RNA.</text>
</comment>
<dbReference type="KEGG" id="ppru:FDP22_18010"/>
<reference evidence="10 11" key="1">
    <citation type="submission" date="2019-06" db="EMBL/GenBank/DDBJ databases">
        <title>Genome sequence of Rhodobacteraceae bacterium D4M1.</title>
        <authorList>
            <person name="Cao J."/>
        </authorList>
    </citation>
    <scope>NUCLEOTIDE SEQUENCE [LARGE SCALE GENOMIC DNA]</scope>
    <source>
        <strain evidence="10 11">D4M1</strain>
    </source>
</reference>
<keyword evidence="3 8" id="KW-0699">rRNA-binding</keyword>
<feature type="region of interest" description="Disordered" evidence="9">
    <location>
        <begin position="1"/>
        <end position="22"/>
    </location>
</feature>
<dbReference type="GO" id="GO:0015935">
    <property type="term" value="C:small ribosomal subunit"/>
    <property type="evidence" value="ECO:0007669"/>
    <property type="project" value="TreeGrafter"/>
</dbReference>
<proteinExistence type="inferred from homology"/>
<dbReference type="Proteomes" id="UP000305888">
    <property type="component" value="Chromosome"/>
</dbReference>
<dbReference type="GO" id="GO:0003735">
    <property type="term" value="F:structural constituent of ribosome"/>
    <property type="evidence" value="ECO:0007669"/>
    <property type="project" value="InterPro"/>
</dbReference>
<evidence type="ECO:0000256" key="9">
    <source>
        <dbReference type="SAM" id="MobiDB-lite"/>
    </source>
</evidence>
<evidence type="ECO:0000256" key="5">
    <source>
        <dbReference type="ARBA" id="ARBA00022980"/>
    </source>
</evidence>
<evidence type="ECO:0000256" key="2">
    <source>
        <dbReference type="ARBA" id="ARBA00007634"/>
    </source>
</evidence>
<evidence type="ECO:0000256" key="8">
    <source>
        <dbReference type="HAMAP-Rule" id="MF_00500"/>
    </source>
</evidence>
<keyword evidence="6 8" id="KW-0687">Ribonucleoprotein</keyword>
<comment type="similarity">
    <text evidence="2 8">Belongs to the bacterial ribosomal protein bS20 family.</text>
</comment>
<dbReference type="GO" id="GO:0006412">
    <property type="term" value="P:translation"/>
    <property type="evidence" value="ECO:0007669"/>
    <property type="project" value="UniProtKB-UniRule"/>
</dbReference>
<accession>A0A5B8G2U0</accession>
<evidence type="ECO:0000256" key="1">
    <source>
        <dbReference type="ARBA" id="ARBA00003134"/>
    </source>
</evidence>
<sequence length="87" mass="9568">MANSPSSKKRARQIERRTAVNKARKSRIRTFIRKVEEAIAGGDQAVAKEALRTAQPEIMRGVTKGVLHANTASRKVSRLSSRVKALA</sequence>
<dbReference type="Pfam" id="PF01649">
    <property type="entry name" value="Ribosomal_S20p"/>
    <property type="match status" value="1"/>
</dbReference>
<name>A0A5B8G2U0_9RHOB</name>
<dbReference type="Gene3D" id="1.20.58.110">
    <property type="entry name" value="Ribosomal protein S20"/>
    <property type="match status" value="1"/>
</dbReference>
<evidence type="ECO:0000256" key="4">
    <source>
        <dbReference type="ARBA" id="ARBA00022884"/>
    </source>
</evidence>
<dbReference type="AlphaFoldDB" id="A0A5B8G2U0"/>
<dbReference type="NCBIfam" id="TIGR00029">
    <property type="entry name" value="S20"/>
    <property type="match status" value="1"/>
</dbReference>
<keyword evidence="5 8" id="KW-0689">Ribosomal protein</keyword>
<evidence type="ECO:0000313" key="11">
    <source>
        <dbReference type="Proteomes" id="UP000305888"/>
    </source>
</evidence>
<evidence type="ECO:0000256" key="7">
    <source>
        <dbReference type="ARBA" id="ARBA00035136"/>
    </source>
</evidence>
<evidence type="ECO:0000256" key="3">
    <source>
        <dbReference type="ARBA" id="ARBA00022730"/>
    </source>
</evidence>
<evidence type="ECO:0000313" key="10">
    <source>
        <dbReference type="EMBL" id="QDL93512.1"/>
    </source>
</evidence>
<dbReference type="HAMAP" id="MF_00500">
    <property type="entry name" value="Ribosomal_bS20"/>
    <property type="match status" value="1"/>
</dbReference>
<dbReference type="GO" id="GO:0070181">
    <property type="term" value="F:small ribosomal subunit rRNA binding"/>
    <property type="evidence" value="ECO:0007669"/>
    <property type="project" value="TreeGrafter"/>
</dbReference>
<dbReference type="EMBL" id="CP040818">
    <property type="protein sequence ID" value="QDL93512.1"/>
    <property type="molecule type" value="Genomic_DNA"/>
</dbReference>
<dbReference type="PANTHER" id="PTHR33398:SF1">
    <property type="entry name" value="SMALL RIBOSOMAL SUBUNIT PROTEIN BS20C"/>
    <property type="match status" value="1"/>
</dbReference>
<organism evidence="10 11">
    <name type="scientific">Paroceanicella profunda</name>
    <dbReference type="NCBI Taxonomy" id="2579971"/>
    <lineage>
        <taxon>Bacteria</taxon>
        <taxon>Pseudomonadati</taxon>
        <taxon>Pseudomonadota</taxon>
        <taxon>Alphaproteobacteria</taxon>
        <taxon>Rhodobacterales</taxon>
        <taxon>Paracoccaceae</taxon>
        <taxon>Paroceanicella</taxon>
    </lineage>
</organism>
<dbReference type="FunFam" id="1.20.58.110:FF:000001">
    <property type="entry name" value="30S ribosomal protein S20"/>
    <property type="match status" value="1"/>
</dbReference>